<sequence>MVVAPMESPWAHHDKNRATPVDAPRQPLDSPPRRPEPLPKVDPAPLDYNRDRKERREQCERATGKCRPRRDKVKGSGPAEDLPINPHQSLPAEYVVPTTLAPHLHKIATQFSTGTLRISDTIVDVKNTQYYLDLLVDNQDEHINFTIDKDTVETAQITIDQISSELNWLQSLEFEKKGKAWVPRDDQWEYLAICICILRRKGEFLANYKESILEELFCYT</sequence>
<gene>
    <name evidence="2" type="ORF">QCA50_014348</name>
</gene>
<accession>A0AAW0FY72</accession>
<feature type="region of interest" description="Disordered" evidence="1">
    <location>
        <begin position="1"/>
        <end position="88"/>
    </location>
</feature>
<organism evidence="2 3">
    <name type="scientific">Cerrena zonata</name>
    <dbReference type="NCBI Taxonomy" id="2478898"/>
    <lineage>
        <taxon>Eukaryota</taxon>
        <taxon>Fungi</taxon>
        <taxon>Dikarya</taxon>
        <taxon>Basidiomycota</taxon>
        <taxon>Agaricomycotina</taxon>
        <taxon>Agaricomycetes</taxon>
        <taxon>Polyporales</taxon>
        <taxon>Cerrenaceae</taxon>
        <taxon>Cerrena</taxon>
    </lineage>
</organism>
<reference evidence="2 3" key="1">
    <citation type="submission" date="2022-09" db="EMBL/GenBank/DDBJ databases">
        <authorList>
            <person name="Palmer J.M."/>
        </authorList>
    </citation>
    <scope>NUCLEOTIDE SEQUENCE [LARGE SCALE GENOMIC DNA]</scope>
    <source>
        <strain evidence="2 3">DSM 7382</strain>
    </source>
</reference>
<comment type="caution">
    <text evidence="2">The sequence shown here is derived from an EMBL/GenBank/DDBJ whole genome shotgun (WGS) entry which is preliminary data.</text>
</comment>
<dbReference type="Proteomes" id="UP001385951">
    <property type="component" value="Unassembled WGS sequence"/>
</dbReference>
<feature type="compositionally biased region" description="Basic and acidic residues" evidence="1">
    <location>
        <begin position="48"/>
        <end position="63"/>
    </location>
</feature>
<keyword evidence="3" id="KW-1185">Reference proteome</keyword>
<evidence type="ECO:0000313" key="3">
    <source>
        <dbReference type="Proteomes" id="UP001385951"/>
    </source>
</evidence>
<protein>
    <submittedName>
        <fullName evidence="2">Uncharacterized protein</fullName>
    </submittedName>
</protein>
<evidence type="ECO:0000313" key="2">
    <source>
        <dbReference type="EMBL" id="KAK7682548.1"/>
    </source>
</evidence>
<evidence type="ECO:0000256" key="1">
    <source>
        <dbReference type="SAM" id="MobiDB-lite"/>
    </source>
</evidence>
<name>A0AAW0FY72_9APHY</name>
<proteinExistence type="predicted"/>
<dbReference type="EMBL" id="JASBNA010000035">
    <property type="protein sequence ID" value="KAK7682548.1"/>
    <property type="molecule type" value="Genomic_DNA"/>
</dbReference>
<dbReference type="AlphaFoldDB" id="A0AAW0FY72"/>